<evidence type="ECO:0000313" key="3">
    <source>
        <dbReference type="EMBL" id="BBF81789.1"/>
    </source>
</evidence>
<accession>A0A3G9GB73</accession>
<dbReference type="GO" id="GO:0016811">
    <property type="term" value="F:hydrolase activity, acting on carbon-nitrogen (but not peptide) bonds, in linear amides"/>
    <property type="evidence" value="ECO:0007669"/>
    <property type="project" value="InterPro"/>
</dbReference>
<dbReference type="InterPro" id="IPR003010">
    <property type="entry name" value="C-N_Hydrolase"/>
</dbReference>
<dbReference type="RefSeq" id="WP_126423366.1">
    <property type="nucleotide sequence ID" value="NZ_AP018828.1"/>
</dbReference>
<dbReference type="Proteomes" id="UP000278756">
    <property type="component" value="Chromosome 2"/>
</dbReference>
<dbReference type="AlphaFoldDB" id="A0A3G9GB73"/>
<protein>
    <submittedName>
        <fullName evidence="3">Carbon-nitrogen hydrolase</fullName>
    </submittedName>
</protein>
<dbReference type="PANTHER" id="PTHR23088:SF27">
    <property type="entry name" value="DEAMINATED GLUTATHIONE AMIDASE"/>
    <property type="match status" value="1"/>
</dbReference>
<dbReference type="CDD" id="cd07572">
    <property type="entry name" value="nit"/>
    <property type="match status" value="1"/>
</dbReference>
<dbReference type="Gene3D" id="3.60.110.10">
    <property type="entry name" value="Carbon-nitrogen hydrolase"/>
    <property type="match status" value="1"/>
</dbReference>
<evidence type="ECO:0000259" key="2">
    <source>
        <dbReference type="PROSITE" id="PS50263"/>
    </source>
</evidence>
<dbReference type="SUPFAM" id="SSF56317">
    <property type="entry name" value="Carbon-nitrogen hydrolase"/>
    <property type="match status" value="1"/>
</dbReference>
<keyword evidence="1 3" id="KW-0378">Hydrolase</keyword>
<sequence length="280" mass="30298">MAKAAPLKVALLQLNTPADPVRAFEHLKPLYETAVASGAQLILTPECSNLMEQRKEKKAQVVTTLDADACVAGVKALAARYRVPTLLGSAIVRSPVAGEDRAVNRTFCFDETGEEAAFYDKIHLFDATTPNGEVYRESAGVCGGERAVIAPTPWGGLGLTICYDVRFGYLHRALAQGGASMIAVPAAFTVPTGQAHWEVLLRARAIETGCFVFAPAQGGQHEDGRKTWGHSMIINPWGEVMARLDHDHPAVLMAEIDLSEVARARTAIPQLQHDRTFVRV</sequence>
<feature type="domain" description="CN hydrolase" evidence="2">
    <location>
        <begin position="7"/>
        <end position="258"/>
    </location>
</feature>
<dbReference type="InterPro" id="IPR036526">
    <property type="entry name" value="C-N_Hydrolase_sf"/>
</dbReference>
<reference evidence="4" key="1">
    <citation type="journal article" date="2017" name="Biotechnol. Biofuels">
        <title>Evaluation of environmental bacterial communities as a factor affecting the growth of duckweed Lemna minor.</title>
        <authorList>
            <person name="Ishizawa H."/>
            <person name="Kuroda M."/>
            <person name="Morikawa M."/>
            <person name="Ike M."/>
        </authorList>
    </citation>
    <scope>NUCLEOTIDE SEQUENCE [LARGE SCALE GENOMIC DNA]</scope>
    <source>
        <strain evidence="4">M6</strain>
    </source>
</reference>
<dbReference type="OrthoDB" id="9811121at2"/>
<dbReference type="PANTHER" id="PTHR23088">
    <property type="entry name" value="NITRILASE-RELATED"/>
    <property type="match status" value="1"/>
</dbReference>
<evidence type="ECO:0000256" key="1">
    <source>
        <dbReference type="ARBA" id="ARBA00022801"/>
    </source>
</evidence>
<name>A0A3G9GB73_9CAUL</name>
<gene>
    <name evidence="3" type="ORF">EM6_2397</name>
</gene>
<organism evidence="3 4">
    <name type="scientific">Asticcacaulis excentricus</name>
    <dbReference type="NCBI Taxonomy" id="78587"/>
    <lineage>
        <taxon>Bacteria</taxon>
        <taxon>Pseudomonadati</taxon>
        <taxon>Pseudomonadota</taxon>
        <taxon>Alphaproteobacteria</taxon>
        <taxon>Caulobacterales</taxon>
        <taxon>Caulobacteraceae</taxon>
        <taxon>Asticcacaulis</taxon>
    </lineage>
</organism>
<dbReference type="InterPro" id="IPR045254">
    <property type="entry name" value="Nit1/2_C-N_Hydrolase"/>
</dbReference>
<dbReference type="PROSITE" id="PS50263">
    <property type="entry name" value="CN_HYDROLASE"/>
    <property type="match status" value="1"/>
</dbReference>
<reference evidence="4" key="2">
    <citation type="journal article" date="2017" name="Plant Physiol. Biochem.">
        <title>Differential oxidative and antioxidative response of duckweed Lemna minor toward plant growth promoting/inhibiting bacteria.</title>
        <authorList>
            <person name="Ishizawa H."/>
            <person name="Kuroda M."/>
            <person name="Morikawa M."/>
            <person name="Ike M."/>
        </authorList>
    </citation>
    <scope>NUCLEOTIDE SEQUENCE [LARGE SCALE GENOMIC DNA]</scope>
    <source>
        <strain evidence="4">M6</strain>
    </source>
</reference>
<proteinExistence type="predicted"/>
<dbReference type="Pfam" id="PF00795">
    <property type="entry name" value="CN_hydrolase"/>
    <property type="match status" value="1"/>
</dbReference>
<dbReference type="EMBL" id="AP018828">
    <property type="protein sequence ID" value="BBF81789.1"/>
    <property type="molecule type" value="Genomic_DNA"/>
</dbReference>
<evidence type="ECO:0000313" key="4">
    <source>
        <dbReference type="Proteomes" id="UP000278756"/>
    </source>
</evidence>